<gene>
    <name evidence="2" type="ORF">J1605_012892</name>
</gene>
<accession>A0AB34GHD6</accession>
<dbReference type="Proteomes" id="UP001159641">
    <property type="component" value="Unassembled WGS sequence"/>
</dbReference>
<dbReference type="EMBL" id="JAIQCJ010002232">
    <property type="protein sequence ID" value="KAJ8779041.1"/>
    <property type="molecule type" value="Genomic_DNA"/>
</dbReference>
<reference evidence="2 3" key="1">
    <citation type="submission" date="2022-11" db="EMBL/GenBank/DDBJ databases">
        <title>Whole genome sequence of Eschrichtius robustus ER-17-0199.</title>
        <authorList>
            <person name="Bruniche-Olsen A."/>
            <person name="Black A.N."/>
            <person name="Fields C.J."/>
            <person name="Walden K."/>
            <person name="Dewoody J.A."/>
        </authorList>
    </citation>
    <scope>NUCLEOTIDE SEQUENCE [LARGE SCALE GENOMIC DNA]</scope>
    <source>
        <strain evidence="2">ER-17-0199</strain>
        <tissue evidence="2">Blubber</tissue>
    </source>
</reference>
<organism evidence="2 3">
    <name type="scientific">Eschrichtius robustus</name>
    <name type="common">California gray whale</name>
    <name type="synonym">Eschrichtius gibbosus</name>
    <dbReference type="NCBI Taxonomy" id="9764"/>
    <lineage>
        <taxon>Eukaryota</taxon>
        <taxon>Metazoa</taxon>
        <taxon>Chordata</taxon>
        <taxon>Craniata</taxon>
        <taxon>Vertebrata</taxon>
        <taxon>Euteleostomi</taxon>
        <taxon>Mammalia</taxon>
        <taxon>Eutheria</taxon>
        <taxon>Laurasiatheria</taxon>
        <taxon>Artiodactyla</taxon>
        <taxon>Whippomorpha</taxon>
        <taxon>Cetacea</taxon>
        <taxon>Mysticeti</taxon>
        <taxon>Eschrichtiidae</taxon>
        <taxon>Eschrichtius</taxon>
    </lineage>
</organism>
<feature type="region of interest" description="Disordered" evidence="1">
    <location>
        <begin position="1"/>
        <end position="44"/>
    </location>
</feature>
<name>A0AB34GHD6_ESCRO</name>
<evidence type="ECO:0000256" key="1">
    <source>
        <dbReference type="SAM" id="MobiDB-lite"/>
    </source>
</evidence>
<dbReference type="AlphaFoldDB" id="A0AB34GHD6"/>
<keyword evidence="3" id="KW-1185">Reference proteome</keyword>
<comment type="caution">
    <text evidence="2">The sequence shown here is derived from an EMBL/GenBank/DDBJ whole genome shotgun (WGS) entry which is preliminary data.</text>
</comment>
<evidence type="ECO:0000313" key="2">
    <source>
        <dbReference type="EMBL" id="KAJ8779041.1"/>
    </source>
</evidence>
<sequence length="173" mass="18799">MDGEGRLQASSQERQGREGPQPTEPQEEMEASGPVTTAPPTAAWIPLPPGPSVLVAKADGAGIRGFWTMAPPPLQSSCPELLAPSVSPCPFRDNVERLNGWQNGYNFPLHLGFWIRTHFCQLNALAEYFEGRKEAEASSCGLGCLLLVNKCAETWGFLQRIQVSSHHPMGVDS</sequence>
<proteinExistence type="predicted"/>
<evidence type="ECO:0000313" key="3">
    <source>
        <dbReference type="Proteomes" id="UP001159641"/>
    </source>
</evidence>
<protein>
    <submittedName>
        <fullName evidence="2">Uncharacterized protein</fullName>
    </submittedName>
</protein>